<dbReference type="InterPro" id="IPR032922">
    <property type="entry name" value="SON"/>
</dbReference>
<dbReference type="Proteomes" id="UP000228934">
    <property type="component" value="Unassembled WGS sequence"/>
</dbReference>
<dbReference type="GO" id="GO:0051726">
    <property type="term" value="P:regulation of cell cycle"/>
    <property type="evidence" value="ECO:0007669"/>
    <property type="project" value="InterPro"/>
</dbReference>
<name>A0A2G9SGF0_AQUCT</name>
<evidence type="ECO:0000313" key="2">
    <source>
        <dbReference type="Proteomes" id="UP000228934"/>
    </source>
</evidence>
<keyword evidence="2" id="KW-1185">Reference proteome</keyword>
<proteinExistence type="predicted"/>
<sequence>PVDITAAMNERAMAQTRLTGNPFDLEALLMLNRAQEQIDAWAQSTSLPGQFTGSTGAQVLSADEISNSGPQAWLKKIYTLW</sequence>
<dbReference type="PANTHER" id="PTHR46528">
    <property type="entry name" value="PROTEIN SON"/>
    <property type="match status" value="1"/>
</dbReference>
<evidence type="ECO:0000313" key="1">
    <source>
        <dbReference type="EMBL" id="PIO39216.1"/>
    </source>
</evidence>
<protein>
    <submittedName>
        <fullName evidence="1">Uncharacterized protein</fullName>
    </submittedName>
</protein>
<reference evidence="2" key="1">
    <citation type="journal article" date="2017" name="Nat. Commun.">
        <title>The North American bullfrog draft genome provides insight into hormonal regulation of long noncoding RNA.</title>
        <authorList>
            <person name="Hammond S.A."/>
            <person name="Warren R.L."/>
            <person name="Vandervalk B.P."/>
            <person name="Kucuk E."/>
            <person name="Khan H."/>
            <person name="Gibb E.A."/>
            <person name="Pandoh P."/>
            <person name="Kirk H."/>
            <person name="Zhao Y."/>
            <person name="Jones M."/>
            <person name="Mungall A.J."/>
            <person name="Coope R."/>
            <person name="Pleasance S."/>
            <person name="Moore R.A."/>
            <person name="Holt R.A."/>
            <person name="Round J.M."/>
            <person name="Ohora S."/>
            <person name="Walle B.V."/>
            <person name="Veldhoen N."/>
            <person name="Helbing C.C."/>
            <person name="Birol I."/>
        </authorList>
    </citation>
    <scope>NUCLEOTIDE SEQUENCE [LARGE SCALE GENOMIC DNA]</scope>
</reference>
<dbReference type="AlphaFoldDB" id="A0A2G9SGF0"/>
<dbReference type="OrthoDB" id="786951at2759"/>
<dbReference type="EMBL" id="KV924807">
    <property type="protein sequence ID" value="PIO39216.1"/>
    <property type="molecule type" value="Genomic_DNA"/>
</dbReference>
<dbReference type="GO" id="GO:0003723">
    <property type="term" value="F:RNA binding"/>
    <property type="evidence" value="ECO:0007669"/>
    <property type="project" value="InterPro"/>
</dbReference>
<organism evidence="1 2">
    <name type="scientific">Aquarana catesbeiana</name>
    <name type="common">American bullfrog</name>
    <name type="synonym">Rana catesbeiana</name>
    <dbReference type="NCBI Taxonomy" id="8400"/>
    <lineage>
        <taxon>Eukaryota</taxon>
        <taxon>Metazoa</taxon>
        <taxon>Chordata</taxon>
        <taxon>Craniata</taxon>
        <taxon>Vertebrata</taxon>
        <taxon>Euteleostomi</taxon>
        <taxon>Amphibia</taxon>
        <taxon>Batrachia</taxon>
        <taxon>Anura</taxon>
        <taxon>Neobatrachia</taxon>
        <taxon>Ranoidea</taxon>
        <taxon>Ranidae</taxon>
        <taxon>Aquarana</taxon>
    </lineage>
</organism>
<dbReference type="PANTHER" id="PTHR46528:SF1">
    <property type="entry name" value="PROTEIN SON"/>
    <property type="match status" value="1"/>
</dbReference>
<feature type="non-terminal residue" evidence="1">
    <location>
        <position position="1"/>
    </location>
</feature>
<gene>
    <name evidence="1" type="ORF">AB205_0063880</name>
</gene>
<dbReference type="GO" id="GO:0048024">
    <property type="term" value="P:regulation of mRNA splicing, via spliceosome"/>
    <property type="evidence" value="ECO:0007669"/>
    <property type="project" value="TreeGrafter"/>
</dbReference>
<accession>A0A2G9SGF0</accession>